<dbReference type="Proteomes" id="UP000218334">
    <property type="component" value="Unassembled WGS sequence"/>
</dbReference>
<keyword evidence="3" id="KW-1185">Reference proteome</keyword>
<feature type="region of interest" description="Disordered" evidence="1">
    <location>
        <begin position="82"/>
        <end position="111"/>
    </location>
</feature>
<gene>
    <name evidence="2" type="ORF">ARMSODRAFT_947337</name>
</gene>
<dbReference type="AlphaFoldDB" id="A0A2H3C979"/>
<accession>A0A2H3C979</accession>
<reference evidence="3" key="1">
    <citation type="journal article" date="2017" name="Nat. Ecol. Evol.">
        <title>Genome expansion and lineage-specific genetic innovations in the forest pathogenic fungi Armillaria.</title>
        <authorList>
            <person name="Sipos G."/>
            <person name="Prasanna A.N."/>
            <person name="Walter M.C."/>
            <person name="O'Connor E."/>
            <person name="Balint B."/>
            <person name="Krizsan K."/>
            <person name="Kiss B."/>
            <person name="Hess J."/>
            <person name="Varga T."/>
            <person name="Slot J."/>
            <person name="Riley R."/>
            <person name="Boka B."/>
            <person name="Rigling D."/>
            <person name="Barry K."/>
            <person name="Lee J."/>
            <person name="Mihaltcheva S."/>
            <person name="LaButti K."/>
            <person name="Lipzen A."/>
            <person name="Waldron R."/>
            <person name="Moloney N.M."/>
            <person name="Sperisen C."/>
            <person name="Kredics L."/>
            <person name="Vagvoelgyi C."/>
            <person name="Patrignani A."/>
            <person name="Fitzpatrick D."/>
            <person name="Nagy I."/>
            <person name="Doyle S."/>
            <person name="Anderson J.B."/>
            <person name="Grigoriev I.V."/>
            <person name="Gueldener U."/>
            <person name="Muensterkoetter M."/>
            <person name="Nagy L.G."/>
        </authorList>
    </citation>
    <scope>NUCLEOTIDE SEQUENCE [LARGE SCALE GENOMIC DNA]</scope>
    <source>
        <strain evidence="3">28-4</strain>
    </source>
</reference>
<evidence type="ECO:0000256" key="1">
    <source>
        <dbReference type="SAM" id="MobiDB-lite"/>
    </source>
</evidence>
<protein>
    <submittedName>
        <fullName evidence="2">Uncharacterized protein</fullName>
    </submittedName>
</protein>
<feature type="compositionally biased region" description="Basic and acidic residues" evidence="1">
    <location>
        <begin position="83"/>
        <end position="98"/>
    </location>
</feature>
<proteinExistence type="predicted"/>
<evidence type="ECO:0000313" key="2">
    <source>
        <dbReference type="EMBL" id="PBK78430.1"/>
    </source>
</evidence>
<name>A0A2H3C979_9AGAR</name>
<dbReference type="EMBL" id="KZ293415">
    <property type="protein sequence ID" value="PBK78430.1"/>
    <property type="molecule type" value="Genomic_DNA"/>
</dbReference>
<evidence type="ECO:0000313" key="3">
    <source>
        <dbReference type="Proteomes" id="UP000218334"/>
    </source>
</evidence>
<sequence length="111" mass="12168">MKGLMKSKKAVEAFEIKESMAASGCSQKLDTVQVHANVLLFEPGHYTSALIMTTTFTGSVLKKAMINAILCHNLRSGEAQFTEEDRAGGKRKRMEGDARGCPGLRRRGRPI</sequence>
<organism evidence="2 3">
    <name type="scientific">Armillaria solidipes</name>
    <dbReference type="NCBI Taxonomy" id="1076256"/>
    <lineage>
        <taxon>Eukaryota</taxon>
        <taxon>Fungi</taxon>
        <taxon>Dikarya</taxon>
        <taxon>Basidiomycota</taxon>
        <taxon>Agaricomycotina</taxon>
        <taxon>Agaricomycetes</taxon>
        <taxon>Agaricomycetidae</taxon>
        <taxon>Agaricales</taxon>
        <taxon>Marasmiineae</taxon>
        <taxon>Physalacriaceae</taxon>
        <taxon>Armillaria</taxon>
    </lineage>
</organism>